<gene>
    <name evidence="2" type="ORF">CLHOM_09070</name>
</gene>
<evidence type="ECO:0000313" key="3">
    <source>
        <dbReference type="Proteomes" id="UP000037043"/>
    </source>
</evidence>
<protein>
    <recommendedName>
        <fullName evidence="4">Histidine kinase N-terminal 7TM region domain-containing protein</fullName>
    </recommendedName>
</protein>
<dbReference type="STRING" id="36844.SAMN04488501_10393"/>
<sequence>MKFYFYLMILLFMIFIIYDGLNKTIKYAPNKIKLICSVIFTFLTLRYICLIYMFFANNIVYLYFLKPVYFLNFIYVPLSILVTTYILIRNDKIKFSFIFLIAIILGVVYSYLIYNFPIRICIGSFGGYYMEFTNKILVFIPYIILNLILLGLILAFCFNRIKKTGKVLLLLSSSLIIIEAILILLGFGFIKHIIISDVLGILALNYSIEKLKKSAR</sequence>
<feature type="transmembrane region" description="Helical" evidence="1">
    <location>
        <begin position="167"/>
        <end position="187"/>
    </location>
</feature>
<dbReference type="Proteomes" id="UP000037043">
    <property type="component" value="Unassembled WGS sequence"/>
</dbReference>
<keyword evidence="1" id="KW-1133">Transmembrane helix</keyword>
<reference evidence="3" key="1">
    <citation type="submission" date="2015-08" db="EMBL/GenBank/DDBJ databases">
        <title>Genome sequence of the strict anaerobe Clostridium homopropionicum LuHBu1 (DSM 5847T).</title>
        <authorList>
            <person name="Poehlein A."/>
            <person name="Beck M."/>
            <person name="Schiel-Bengelsdorf B."/>
            <person name="Bengelsdorf F.R."/>
            <person name="Daniel R."/>
            <person name="Duerre P."/>
        </authorList>
    </citation>
    <scope>NUCLEOTIDE SEQUENCE [LARGE SCALE GENOMIC DNA]</scope>
    <source>
        <strain evidence="3">DSM 5847</strain>
    </source>
</reference>
<evidence type="ECO:0008006" key="4">
    <source>
        <dbReference type="Google" id="ProtNLM"/>
    </source>
</evidence>
<feature type="transmembrane region" description="Helical" evidence="1">
    <location>
        <begin position="136"/>
        <end position="158"/>
    </location>
</feature>
<organism evidence="2 3">
    <name type="scientific">Clostridium homopropionicum DSM 5847</name>
    <dbReference type="NCBI Taxonomy" id="1121318"/>
    <lineage>
        <taxon>Bacteria</taxon>
        <taxon>Bacillati</taxon>
        <taxon>Bacillota</taxon>
        <taxon>Clostridia</taxon>
        <taxon>Eubacteriales</taxon>
        <taxon>Clostridiaceae</taxon>
        <taxon>Clostridium</taxon>
    </lineage>
</organism>
<comment type="caution">
    <text evidence="2">The sequence shown here is derived from an EMBL/GenBank/DDBJ whole genome shotgun (WGS) entry which is preliminary data.</text>
</comment>
<keyword evidence="3" id="KW-1185">Reference proteome</keyword>
<evidence type="ECO:0000313" key="2">
    <source>
        <dbReference type="EMBL" id="KOA20765.1"/>
    </source>
</evidence>
<keyword evidence="1" id="KW-0472">Membrane</keyword>
<feature type="transmembrane region" description="Helical" evidence="1">
    <location>
        <begin position="34"/>
        <end position="55"/>
    </location>
</feature>
<feature type="transmembrane region" description="Helical" evidence="1">
    <location>
        <begin position="95"/>
        <end position="116"/>
    </location>
</feature>
<accession>A0A0L6ZCS2</accession>
<feature type="transmembrane region" description="Helical" evidence="1">
    <location>
        <begin position="6"/>
        <end position="22"/>
    </location>
</feature>
<feature type="transmembrane region" description="Helical" evidence="1">
    <location>
        <begin position="67"/>
        <end position="88"/>
    </location>
</feature>
<dbReference type="AlphaFoldDB" id="A0A0L6ZCS2"/>
<proteinExistence type="predicted"/>
<keyword evidence="1" id="KW-0812">Transmembrane</keyword>
<evidence type="ECO:0000256" key="1">
    <source>
        <dbReference type="SAM" id="Phobius"/>
    </source>
</evidence>
<dbReference type="PATRIC" id="fig|1121318.3.peg.912"/>
<name>A0A0L6ZCS2_9CLOT</name>
<dbReference type="EMBL" id="LHUR01000012">
    <property type="protein sequence ID" value="KOA20765.1"/>
    <property type="molecule type" value="Genomic_DNA"/>
</dbReference>